<dbReference type="EMBL" id="CP016033">
    <property type="protein sequence ID" value="ANK13254.1"/>
    <property type="molecule type" value="Genomic_DNA"/>
</dbReference>
<evidence type="ECO:0000256" key="2">
    <source>
        <dbReference type="SAM" id="MobiDB-lite"/>
    </source>
</evidence>
<feature type="compositionally biased region" description="Basic and acidic residues" evidence="2">
    <location>
        <begin position="179"/>
        <end position="195"/>
    </location>
</feature>
<dbReference type="Proteomes" id="UP000078263">
    <property type="component" value="Chromosome"/>
</dbReference>
<organism evidence="3 4">
    <name type="scientific">Erythrobacter neustonensis</name>
    <dbReference type="NCBI Taxonomy" id="1112"/>
    <lineage>
        <taxon>Bacteria</taxon>
        <taxon>Pseudomonadati</taxon>
        <taxon>Pseudomonadota</taxon>
        <taxon>Alphaproteobacteria</taxon>
        <taxon>Sphingomonadales</taxon>
        <taxon>Erythrobacteraceae</taxon>
        <taxon>Erythrobacter/Porphyrobacter group</taxon>
        <taxon>Erythrobacter</taxon>
    </lineage>
</organism>
<feature type="region of interest" description="Disordered" evidence="2">
    <location>
        <begin position="174"/>
        <end position="221"/>
    </location>
</feature>
<name>A0A192D659_9SPHN</name>
<reference evidence="3 4" key="1">
    <citation type="submission" date="2016-05" db="EMBL/GenBank/DDBJ databases">
        <title>Compelete Genome Sequence of Bacteriochlorophyll-Synthesizing Bacterium Porphyrobacter neustonensis DSM 9434.</title>
        <authorList>
            <person name="Shi X.-L."/>
            <person name="Wu Y.-H."/>
            <person name="Cheng H."/>
            <person name="Xu L."/>
            <person name="Zhang X.-Q."/>
            <person name="Wang C.-S."/>
            <person name="Xu X.-W."/>
        </authorList>
    </citation>
    <scope>NUCLEOTIDE SEQUENCE [LARGE SCALE GENOMIC DNA]</scope>
    <source>
        <strain evidence="3 4">DSM 9434</strain>
    </source>
</reference>
<dbReference type="KEGG" id="pns:A9D12_10210"/>
<protein>
    <recommendedName>
        <fullName evidence="5">KfrA N-terminal DNA-binding domain-containing protein</fullName>
    </recommendedName>
</protein>
<keyword evidence="4" id="KW-1185">Reference proteome</keyword>
<proteinExistence type="predicted"/>
<sequence>MTYQEVVEAVVTSLAEGRTKSEITGRLIRSKVGDRGSLETLLKHRDKYFAELEKPKAEEFVTDEDLAAVRSAINSIVARQLDADRAQAGFERETSRAEIKALQARITDHEDVAAENEGRWKEAQAAADAAQVVQLRLELRAVEAEAALNEARRTNEALAGMVERLVKQSEIAQSSAASIHRDGSDEVADAAKDGRSAGLTPAGRDVRAGDDDESPVENFDDAAVFPMDVARNPIASEIDYDAAVFPLDEARYHAPFEVDKDTKPD</sequence>
<accession>A0A192D659</accession>
<feature type="coiled-coil region" evidence="1">
    <location>
        <begin position="92"/>
        <end position="168"/>
    </location>
</feature>
<gene>
    <name evidence="3" type="ORF">A9D12_10210</name>
</gene>
<evidence type="ECO:0000256" key="1">
    <source>
        <dbReference type="SAM" id="Coils"/>
    </source>
</evidence>
<evidence type="ECO:0000313" key="3">
    <source>
        <dbReference type="EMBL" id="ANK13254.1"/>
    </source>
</evidence>
<dbReference type="AlphaFoldDB" id="A0A192D659"/>
<evidence type="ECO:0008006" key="5">
    <source>
        <dbReference type="Google" id="ProtNLM"/>
    </source>
</evidence>
<feature type="compositionally biased region" description="Acidic residues" evidence="2">
    <location>
        <begin position="210"/>
        <end position="220"/>
    </location>
</feature>
<evidence type="ECO:0000313" key="4">
    <source>
        <dbReference type="Proteomes" id="UP000078263"/>
    </source>
</evidence>
<keyword evidence="1" id="KW-0175">Coiled coil</keyword>